<reference evidence="1 2" key="1">
    <citation type="journal article" date="2007" name="Archaea">
        <title>The genome of Hyperthermus butylicus: a sulfur-reducing, peptide fermenting, neutrophilic Crenarchaeote growing up to 108 degrees C.</title>
        <authorList>
            <person name="Brugger K."/>
            <person name="Chen L."/>
            <person name="Stark M."/>
            <person name="Zibat A."/>
            <person name="Redder P."/>
            <person name="Ruepp A."/>
            <person name="Awayez M."/>
            <person name="She Q."/>
            <person name="Garrett R.A."/>
            <person name="Klenk H.P."/>
        </authorList>
    </citation>
    <scope>NUCLEOTIDE SEQUENCE [LARGE SCALE GENOMIC DNA]</scope>
    <source>
        <strain evidence="2">DSM 5456 / JCM 9403 / PLM1-5</strain>
    </source>
</reference>
<evidence type="ECO:0000313" key="2">
    <source>
        <dbReference type="Proteomes" id="UP000002593"/>
    </source>
</evidence>
<dbReference type="KEGG" id="hbu:Hbut_0578"/>
<proteinExistence type="predicted"/>
<evidence type="ECO:0000313" key="1">
    <source>
        <dbReference type="EMBL" id="ABM80438.1"/>
    </source>
</evidence>
<dbReference type="EnsemblBacteria" id="ABM80438">
    <property type="protein sequence ID" value="ABM80438"/>
    <property type="gene ID" value="Hbut_0578"/>
</dbReference>
<dbReference type="eggNOG" id="arCOG12297">
    <property type="taxonomic scope" value="Archaea"/>
</dbReference>
<dbReference type="STRING" id="415426.Hbut_0578"/>
<sequence length="132" mass="15005">MVSDLSELETMVRLLRLPYRRMGDSVVASFSDEKYGEIGLVYTLDRDTGSLRVAAPLDVEPTSEGLRVILEENFTSTTYKYALDYEGFITVVYDVQADCVRDVRKLREITLYVVEGAKRILERSRPEKVEGG</sequence>
<dbReference type="RefSeq" id="WP_011821756.1">
    <property type="nucleotide sequence ID" value="NC_008818.1"/>
</dbReference>
<dbReference type="EMBL" id="CP000493">
    <property type="protein sequence ID" value="ABM80438.1"/>
    <property type="molecule type" value="Genomic_DNA"/>
</dbReference>
<dbReference type="HOGENOM" id="CLU_1912323_0_0_2"/>
<dbReference type="AlphaFoldDB" id="A2BKC7"/>
<gene>
    <name evidence="1" type="ordered locus">Hbut_0578</name>
</gene>
<accession>A2BKC7</accession>
<name>A2BKC7_HYPBU</name>
<protein>
    <submittedName>
        <fullName evidence="1">Uncharacterized protein</fullName>
    </submittedName>
</protein>
<keyword evidence="2" id="KW-1185">Reference proteome</keyword>
<organism evidence="1 2">
    <name type="scientific">Hyperthermus butylicus (strain DSM 5456 / JCM 9403 / PLM1-5)</name>
    <dbReference type="NCBI Taxonomy" id="415426"/>
    <lineage>
        <taxon>Archaea</taxon>
        <taxon>Thermoproteota</taxon>
        <taxon>Thermoprotei</taxon>
        <taxon>Desulfurococcales</taxon>
        <taxon>Pyrodictiaceae</taxon>
        <taxon>Hyperthermus</taxon>
    </lineage>
</organism>
<dbReference type="OrthoDB" id="15264at2157"/>
<dbReference type="GeneID" id="4782548"/>
<dbReference type="Proteomes" id="UP000002593">
    <property type="component" value="Chromosome"/>
</dbReference>